<dbReference type="PANTHER" id="PTHR30404">
    <property type="entry name" value="N-ACETYLMURAMOYL-L-ALANINE AMIDASE"/>
    <property type="match status" value="1"/>
</dbReference>
<protein>
    <recommendedName>
        <fullName evidence="2">N-acetylmuramoyl-L-alanine amidase</fullName>
        <ecNumber evidence="2">3.5.1.28</ecNumber>
    </recommendedName>
</protein>
<dbReference type="CDD" id="cd02696">
    <property type="entry name" value="MurNAc-LAA"/>
    <property type="match status" value="1"/>
</dbReference>
<keyword evidence="3" id="KW-0378">Hydrolase</keyword>
<dbReference type="SUPFAM" id="SSF53187">
    <property type="entry name" value="Zn-dependent exopeptidases"/>
    <property type="match status" value="1"/>
</dbReference>
<dbReference type="Gene3D" id="2.60.40.3500">
    <property type="match status" value="1"/>
</dbReference>
<evidence type="ECO:0000256" key="1">
    <source>
        <dbReference type="ARBA" id="ARBA00001561"/>
    </source>
</evidence>
<evidence type="ECO:0000256" key="3">
    <source>
        <dbReference type="ARBA" id="ARBA00022801"/>
    </source>
</evidence>
<gene>
    <name evidence="7" type="ORF">JDN41_14410</name>
</gene>
<sequence length="413" mass="44598">MEPGLRPSSAFAACCAFLVLALFMSAARAEDIVVSAKIGGDSQRTRFVAFVSKAVEFRVFSMADPYRIVIDMPETDIQVPGGKGRGLILSSRSGLLAPGKSRIVIDLAAPALIEKAELLPPENDLPARLVIDLARTTHKTFLASVKAPPPAPKPEDEPQSAAAKPDAGDRRPLIVIDPGHGGIDAGAVGRVTNALEKDITFDFGKKLAAKLEATARYRILMTRTSDVFVSLDDRSAISVKAKADLLISIHADALDPKRLGVKALKEVRGGTIYTLSEEASDDQANVIAQNENKVDVQAGVASEQTAPVVSEEIASILNDLENRIKKNRSTAIAHYLIDHMKGKMKFNIRPQRSANFRVLKAHGVPAILIELGYLSNEDDEKLLISEEWRTTISSVLGEAISAFMSERQAHIPL</sequence>
<evidence type="ECO:0000256" key="5">
    <source>
        <dbReference type="SAM" id="SignalP"/>
    </source>
</evidence>
<evidence type="ECO:0000256" key="4">
    <source>
        <dbReference type="SAM" id="MobiDB-lite"/>
    </source>
</evidence>
<dbReference type="RefSeq" id="WP_052037324.1">
    <property type="nucleotide sequence ID" value="NZ_JAEMUK010000080.1"/>
</dbReference>
<proteinExistence type="predicted"/>
<dbReference type="Gene3D" id="3.40.630.40">
    <property type="entry name" value="Zn-dependent exopeptidases"/>
    <property type="match status" value="1"/>
</dbReference>
<dbReference type="InterPro" id="IPR002508">
    <property type="entry name" value="MurNAc-LAA_cat"/>
</dbReference>
<feature type="chain" id="PRO_5034654988" description="N-acetylmuramoyl-L-alanine amidase" evidence="5">
    <location>
        <begin position="30"/>
        <end position="413"/>
    </location>
</feature>
<keyword evidence="5" id="KW-0732">Signal</keyword>
<comment type="caution">
    <text evidence="7">The sequence shown here is derived from an EMBL/GenBank/DDBJ whole genome shotgun (WGS) entry which is preliminary data.</text>
</comment>
<dbReference type="InterPro" id="IPR050695">
    <property type="entry name" value="N-acetylmuramoyl_amidase_3"/>
</dbReference>
<comment type="catalytic activity">
    <reaction evidence="1">
        <text>Hydrolyzes the link between N-acetylmuramoyl residues and L-amino acid residues in certain cell-wall glycopeptides.</text>
        <dbReference type="EC" id="3.5.1.28"/>
    </reaction>
</comment>
<feature type="domain" description="MurNAc-LAA" evidence="6">
    <location>
        <begin position="235"/>
        <end position="401"/>
    </location>
</feature>
<dbReference type="GO" id="GO:0030288">
    <property type="term" value="C:outer membrane-bounded periplasmic space"/>
    <property type="evidence" value="ECO:0007669"/>
    <property type="project" value="TreeGrafter"/>
</dbReference>
<dbReference type="EMBL" id="JAEMUK010000080">
    <property type="protein sequence ID" value="MBJ7544744.1"/>
    <property type="molecule type" value="Genomic_DNA"/>
</dbReference>
<evidence type="ECO:0000259" key="6">
    <source>
        <dbReference type="SMART" id="SM00646"/>
    </source>
</evidence>
<dbReference type="Pfam" id="PF01520">
    <property type="entry name" value="Amidase_3"/>
    <property type="match status" value="1"/>
</dbReference>
<dbReference type="EC" id="3.5.1.28" evidence="2"/>
<feature type="signal peptide" evidence="5">
    <location>
        <begin position="1"/>
        <end position="29"/>
    </location>
</feature>
<organism evidence="7 8">
    <name type="scientific">Rhodomicrobium udaipurense</name>
    <dbReference type="NCBI Taxonomy" id="1202716"/>
    <lineage>
        <taxon>Bacteria</taxon>
        <taxon>Pseudomonadati</taxon>
        <taxon>Pseudomonadota</taxon>
        <taxon>Alphaproteobacteria</taxon>
        <taxon>Hyphomicrobiales</taxon>
        <taxon>Hyphomicrobiaceae</taxon>
        <taxon>Rhodomicrobium</taxon>
    </lineage>
</organism>
<evidence type="ECO:0000256" key="2">
    <source>
        <dbReference type="ARBA" id="ARBA00011901"/>
    </source>
</evidence>
<dbReference type="GO" id="GO:0009253">
    <property type="term" value="P:peptidoglycan catabolic process"/>
    <property type="evidence" value="ECO:0007669"/>
    <property type="project" value="InterPro"/>
</dbReference>
<name>A0A8I1GGG9_9HYPH</name>
<keyword evidence="8" id="KW-1185">Reference proteome</keyword>
<feature type="region of interest" description="Disordered" evidence="4">
    <location>
        <begin position="142"/>
        <end position="170"/>
    </location>
</feature>
<dbReference type="PANTHER" id="PTHR30404:SF0">
    <property type="entry name" value="N-ACETYLMURAMOYL-L-ALANINE AMIDASE AMIC"/>
    <property type="match status" value="1"/>
</dbReference>
<evidence type="ECO:0000313" key="8">
    <source>
        <dbReference type="Proteomes" id="UP000623250"/>
    </source>
</evidence>
<reference evidence="7 8" key="1">
    <citation type="submission" date="2020-12" db="EMBL/GenBank/DDBJ databases">
        <title>Revised draft genomes of Rhodomicrobium vannielii ATCC 17100 and Rhodomicrobium udaipurense JA643.</title>
        <authorList>
            <person name="Conners E.M."/>
            <person name="Davenport E.J."/>
            <person name="Bose A."/>
        </authorList>
    </citation>
    <scope>NUCLEOTIDE SEQUENCE [LARGE SCALE GENOMIC DNA]</scope>
    <source>
        <strain evidence="7 8">JA643</strain>
    </source>
</reference>
<dbReference type="SMART" id="SM00646">
    <property type="entry name" value="Ami_3"/>
    <property type="match status" value="1"/>
</dbReference>
<dbReference type="AlphaFoldDB" id="A0A8I1GGG9"/>
<dbReference type="Proteomes" id="UP000623250">
    <property type="component" value="Unassembled WGS sequence"/>
</dbReference>
<accession>A0A8I1GGG9</accession>
<dbReference type="GO" id="GO:0008745">
    <property type="term" value="F:N-acetylmuramoyl-L-alanine amidase activity"/>
    <property type="evidence" value="ECO:0007669"/>
    <property type="project" value="UniProtKB-EC"/>
</dbReference>
<evidence type="ECO:0000313" key="7">
    <source>
        <dbReference type="EMBL" id="MBJ7544744.1"/>
    </source>
</evidence>